<dbReference type="Gene3D" id="3.30.70.80">
    <property type="entry name" value="Peptidase S8 propeptide/proteinase inhibitor I9"/>
    <property type="match status" value="1"/>
</dbReference>
<dbReference type="Pfam" id="PF05922">
    <property type="entry name" value="Inhibitor_I9"/>
    <property type="match status" value="1"/>
</dbReference>
<proteinExistence type="inferred from homology"/>
<sequence length="103" mass="10756">MSWTAPSTVPSGASAASNNKVIVVFKAGTPASDIEAAVKDCESKGGKVTHRYSSALLGFSAEMPDTAVQTLAVHPHVDYVEADGTVSIYTKNLLSKKQEASTE</sequence>
<reference evidence="3" key="1">
    <citation type="journal article" date="2020" name="Fungal Divers.">
        <title>Resolving the Mortierellaceae phylogeny through synthesis of multi-gene phylogenetics and phylogenomics.</title>
        <authorList>
            <person name="Vandepol N."/>
            <person name="Liber J."/>
            <person name="Desiro A."/>
            <person name="Na H."/>
            <person name="Kennedy M."/>
            <person name="Barry K."/>
            <person name="Grigoriev I.V."/>
            <person name="Miller A.N."/>
            <person name="O'Donnell K."/>
            <person name="Stajich J.E."/>
            <person name="Bonito G."/>
        </authorList>
    </citation>
    <scope>NUCLEOTIDE SEQUENCE</scope>
    <source>
        <strain evidence="3">NVP1</strain>
    </source>
</reference>
<comment type="caution">
    <text evidence="3">The sequence shown here is derived from an EMBL/GenBank/DDBJ whole genome shotgun (WGS) entry which is preliminary data.</text>
</comment>
<evidence type="ECO:0000259" key="2">
    <source>
        <dbReference type="Pfam" id="PF05922"/>
    </source>
</evidence>
<dbReference type="InterPro" id="IPR010259">
    <property type="entry name" value="S8pro/Inhibitor_I9"/>
</dbReference>
<accession>A0A9P5SAS8</accession>
<evidence type="ECO:0000256" key="1">
    <source>
        <dbReference type="ARBA" id="ARBA00038069"/>
    </source>
</evidence>
<dbReference type="PANTHER" id="PTHR28288:SF2">
    <property type="entry name" value="PROTEASE B INHIBITOR 2"/>
    <property type="match status" value="1"/>
</dbReference>
<keyword evidence="4" id="KW-1185">Reference proteome</keyword>
<feature type="domain" description="Inhibitor I9" evidence="2">
    <location>
        <begin position="21"/>
        <end position="88"/>
    </location>
</feature>
<dbReference type="AlphaFoldDB" id="A0A9P5SAS8"/>
<dbReference type="GO" id="GO:0004866">
    <property type="term" value="F:endopeptidase inhibitor activity"/>
    <property type="evidence" value="ECO:0007669"/>
    <property type="project" value="TreeGrafter"/>
</dbReference>
<dbReference type="InterPro" id="IPR052471">
    <property type="entry name" value="PBI_I9"/>
</dbReference>
<dbReference type="SUPFAM" id="SSF54897">
    <property type="entry name" value="Protease propeptides/inhibitors"/>
    <property type="match status" value="1"/>
</dbReference>
<name>A0A9P5SAS8_9FUNG</name>
<evidence type="ECO:0000313" key="3">
    <source>
        <dbReference type="EMBL" id="KAF9323957.1"/>
    </source>
</evidence>
<dbReference type="EMBL" id="JAAAUY010001181">
    <property type="protein sequence ID" value="KAF9323957.1"/>
    <property type="molecule type" value="Genomic_DNA"/>
</dbReference>
<protein>
    <recommendedName>
        <fullName evidence="2">Inhibitor I9 domain-containing protein</fullName>
    </recommendedName>
</protein>
<dbReference type="InterPro" id="IPR037045">
    <property type="entry name" value="S8pro/Inhibitor_I9_sf"/>
</dbReference>
<comment type="similarity">
    <text evidence="1">Belongs to the protease inhibitor I9 family.</text>
</comment>
<dbReference type="Proteomes" id="UP000696485">
    <property type="component" value="Unassembled WGS sequence"/>
</dbReference>
<gene>
    <name evidence="3" type="ORF">BG006_000984</name>
</gene>
<dbReference type="GO" id="GO:0042144">
    <property type="term" value="P:vacuole fusion, non-autophagic"/>
    <property type="evidence" value="ECO:0007669"/>
    <property type="project" value="TreeGrafter"/>
</dbReference>
<organism evidence="3 4">
    <name type="scientific">Podila minutissima</name>
    <dbReference type="NCBI Taxonomy" id="64525"/>
    <lineage>
        <taxon>Eukaryota</taxon>
        <taxon>Fungi</taxon>
        <taxon>Fungi incertae sedis</taxon>
        <taxon>Mucoromycota</taxon>
        <taxon>Mortierellomycotina</taxon>
        <taxon>Mortierellomycetes</taxon>
        <taxon>Mortierellales</taxon>
        <taxon>Mortierellaceae</taxon>
        <taxon>Podila</taxon>
    </lineage>
</organism>
<dbReference type="PANTHER" id="PTHR28288">
    <property type="entry name" value="PROTEASE B INHIBITOR 2"/>
    <property type="match status" value="1"/>
</dbReference>
<evidence type="ECO:0000313" key="4">
    <source>
        <dbReference type="Proteomes" id="UP000696485"/>
    </source>
</evidence>